<sequence length="293" mass="31065">PETGTPRSVADQLKRLFATLVAQIDGGHHTSATRTCDKNSQYTLRLAPADPDALQTKLFLLLTTDRVGDLQYAFERAYALYCLQKKDESRAALAQGGEGIDERGTPHLEAQLVCPVIQSSPLFLTFTSNGAYQSAFDIYSELLDSTPTAEEQAVIQTNIDAASAHLDFINSTFLHALDALPSTQLEDAPPLSSASVFVHAPAAVPTPAMVKATEKKKPRLPRGVVLGITPLPDPERWLKKSERASFGQRRRKGGAGGGGGATQGSAADGPAAVESRGNAAESGKGKGSGKKRK</sequence>
<dbReference type="InterPro" id="IPR011990">
    <property type="entry name" value="TPR-like_helical_dom_sf"/>
</dbReference>
<feature type="non-terminal residue" evidence="2">
    <location>
        <position position="1"/>
    </location>
</feature>
<protein>
    <recommendedName>
        <fullName evidence="4">Signal recognition particle subunit SRP72</fullName>
    </recommendedName>
</protein>
<dbReference type="GO" id="GO:0005786">
    <property type="term" value="C:signal recognition particle, endoplasmic reticulum targeting"/>
    <property type="evidence" value="ECO:0007669"/>
    <property type="project" value="TreeGrafter"/>
</dbReference>
<feature type="compositionally biased region" description="Basic and acidic residues" evidence="1">
    <location>
        <begin position="233"/>
        <end position="243"/>
    </location>
</feature>
<evidence type="ECO:0000313" key="3">
    <source>
        <dbReference type="Proteomes" id="UP001221757"/>
    </source>
</evidence>
<feature type="region of interest" description="Disordered" evidence="1">
    <location>
        <begin position="224"/>
        <end position="293"/>
    </location>
</feature>
<comment type="caution">
    <text evidence="2">The sequence shown here is derived from an EMBL/GenBank/DDBJ whole genome shotgun (WGS) entry which is preliminary data.</text>
</comment>
<dbReference type="Proteomes" id="UP001221757">
    <property type="component" value="Unassembled WGS sequence"/>
</dbReference>
<dbReference type="PANTHER" id="PTHR14094:SF9">
    <property type="entry name" value="SIGNAL RECOGNITION PARTICLE SUBUNIT SRP72"/>
    <property type="match status" value="1"/>
</dbReference>
<dbReference type="AlphaFoldDB" id="A0AAD7D8C4"/>
<accession>A0AAD7D8C4</accession>
<evidence type="ECO:0000313" key="2">
    <source>
        <dbReference type="EMBL" id="KAJ7683423.1"/>
    </source>
</evidence>
<dbReference type="Gene3D" id="1.25.40.10">
    <property type="entry name" value="Tetratricopeptide repeat domain"/>
    <property type="match status" value="1"/>
</dbReference>
<dbReference type="GO" id="GO:0006614">
    <property type="term" value="P:SRP-dependent cotranslational protein targeting to membrane"/>
    <property type="evidence" value="ECO:0007669"/>
    <property type="project" value="InterPro"/>
</dbReference>
<reference evidence="2" key="1">
    <citation type="submission" date="2023-03" db="EMBL/GenBank/DDBJ databases">
        <title>Massive genome expansion in bonnet fungi (Mycena s.s.) driven by repeated elements and novel gene families across ecological guilds.</title>
        <authorList>
            <consortium name="Lawrence Berkeley National Laboratory"/>
            <person name="Harder C.B."/>
            <person name="Miyauchi S."/>
            <person name="Viragh M."/>
            <person name="Kuo A."/>
            <person name="Thoen E."/>
            <person name="Andreopoulos B."/>
            <person name="Lu D."/>
            <person name="Skrede I."/>
            <person name="Drula E."/>
            <person name="Henrissat B."/>
            <person name="Morin E."/>
            <person name="Kohler A."/>
            <person name="Barry K."/>
            <person name="LaButti K."/>
            <person name="Morin E."/>
            <person name="Salamov A."/>
            <person name="Lipzen A."/>
            <person name="Mereny Z."/>
            <person name="Hegedus B."/>
            <person name="Baldrian P."/>
            <person name="Stursova M."/>
            <person name="Weitz H."/>
            <person name="Taylor A."/>
            <person name="Grigoriev I.V."/>
            <person name="Nagy L.G."/>
            <person name="Martin F."/>
            <person name="Kauserud H."/>
        </authorList>
    </citation>
    <scope>NUCLEOTIDE SEQUENCE</scope>
    <source>
        <strain evidence="2">CBHHK067</strain>
    </source>
</reference>
<evidence type="ECO:0008006" key="4">
    <source>
        <dbReference type="Google" id="ProtNLM"/>
    </source>
</evidence>
<dbReference type="GO" id="GO:0008312">
    <property type="term" value="F:7S RNA binding"/>
    <property type="evidence" value="ECO:0007669"/>
    <property type="project" value="TreeGrafter"/>
</dbReference>
<dbReference type="PANTHER" id="PTHR14094">
    <property type="entry name" value="SIGNAL RECOGNITION PARTICLE 72"/>
    <property type="match status" value="1"/>
</dbReference>
<proteinExistence type="predicted"/>
<keyword evidence="3" id="KW-1185">Reference proteome</keyword>
<evidence type="ECO:0000256" key="1">
    <source>
        <dbReference type="SAM" id="MobiDB-lite"/>
    </source>
</evidence>
<organism evidence="2 3">
    <name type="scientific">Mycena rosella</name>
    <name type="common">Pink bonnet</name>
    <name type="synonym">Agaricus rosellus</name>
    <dbReference type="NCBI Taxonomy" id="1033263"/>
    <lineage>
        <taxon>Eukaryota</taxon>
        <taxon>Fungi</taxon>
        <taxon>Dikarya</taxon>
        <taxon>Basidiomycota</taxon>
        <taxon>Agaricomycotina</taxon>
        <taxon>Agaricomycetes</taxon>
        <taxon>Agaricomycetidae</taxon>
        <taxon>Agaricales</taxon>
        <taxon>Marasmiineae</taxon>
        <taxon>Mycenaceae</taxon>
        <taxon>Mycena</taxon>
    </lineage>
</organism>
<dbReference type="GO" id="GO:0043022">
    <property type="term" value="F:ribosome binding"/>
    <property type="evidence" value="ECO:0007669"/>
    <property type="project" value="TreeGrafter"/>
</dbReference>
<name>A0AAD7D8C4_MYCRO</name>
<gene>
    <name evidence="2" type="ORF">B0H17DRAFT_887045</name>
</gene>
<dbReference type="EMBL" id="JARKIE010000108">
    <property type="protein sequence ID" value="KAJ7683423.1"/>
    <property type="molecule type" value="Genomic_DNA"/>
</dbReference>
<dbReference type="InterPro" id="IPR026270">
    <property type="entry name" value="SRP72"/>
</dbReference>
<feature type="non-terminal residue" evidence="2">
    <location>
        <position position="293"/>
    </location>
</feature>